<proteinExistence type="predicted"/>
<evidence type="ECO:0000313" key="1">
    <source>
        <dbReference type="EMBL" id="WOL01565.1"/>
    </source>
</evidence>
<keyword evidence="2" id="KW-1185">Reference proteome</keyword>
<dbReference type="Proteomes" id="UP001327560">
    <property type="component" value="Chromosome 3"/>
</dbReference>
<name>A0AAQ3K5V2_9LILI</name>
<evidence type="ECO:0000313" key="2">
    <source>
        <dbReference type="Proteomes" id="UP001327560"/>
    </source>
</evidence>
<dbReference type="AlphaFoldDB" id="A0AAQ3K5V2"/>
<protein>
    <submittedName>
        <fullName evidence="1">Uncharacterized protein</fullName>
    </submittedName>
</protein>
<organism evidence="1 2">
    <name type="scientific">Canna indica</name>
    <name type="common">Indian-shot</name>
    <dbReference type="NCBI Taxonomy" id="4628"/>
    <lineage>
        <taxon>Eukaryota</taxon>
        <taxon>Viridiplantae</taxon>
        <taxon>Streptophyta</taxon>
        <taxon>Embryophyta</taxon>
        <taxon>Tracheophyta</taxon>
        <taxon>Spermatophyta</taxon>
        <taxon>Magnoliopsida</taxon>
        <taxon>Liliopsida</taxon>
        <taxon>Zingiberales</taxon>
        <taxon>Cannaceae</taxon>
        <taxon>Canna</taxon>
    </lineage>
</organism>
<dbReference type="EMBL" id="CP136892">
    <property type="protein sequence ID" value="WOL01565.1"/>
    <property type="molecule type" value="Genomic_DNA"/>
</dbReference>
<gene>
    <name evidence="1" type="ORF">Cni_G10282</name>
</gene>
<reference evidence="1 2" key="1">
    <citation type="submission" date="2023-10" db="EMBL/GenBank/DDBJ databases">
        <title>Chromosome-scale genome assembly provides insights into flower coloration mechanisms of Canna indica.</title>
        <authorList>
            <person name="Li C."/>
        </authorList>
    </citation>
    <scope>NUCLEOTIDE SEQUENCE [LARGE SCALE GENOMIC DNA]</scope>
    <source>
        <tissue evidence="1">Flower</tissue>
    </source>
</reference>
<accession>A0AAQ3K5V2</accession>
<sequence>MAQTNSRSGAARVASPSRFVHHTPSILIQRRIGRSLNLENTKLFRTLLHHSQFSLRSPRYLAVNALSSLSVVDSQERALPRLLAASSGIIVSLASRKHSESFSGGVAPPAPLSPIIR</sequence>